<dbReference type="Pfam" id="PF09346">
    <property type="entry name" value="SMI1_KNR4"/>
    <property type="match status" value="1"/>
</dbReference>
<protein>
    <submittedName>
        <fullName evidence="2">SMI1/KNR4 family protein</fullName>
    </submittedName>
</protein>
<name>A0ABW5RAF7_9BACL</name>
<organism evidence="2 3">
    <name type="scientific">Marinicrinis sediminis</name>
    <dbReference type="NCBI Taxonomy" id="1652465"/>
    <lineage>
        <taxon>Bacteria</taxon>
        <taxon>Bacillati</taxon>
        <taxon>Bacillota</taxon>
        <taxon>Bacilli</taxon>
        <taxon>Bacillales</taxon>
        <taxon>Paenibacillaceae</taxon>
    </lineage>
</organism>
<dbReference type="Proteomes" id="UP001597497">
    <property type="component" value="Unassembled WGS sequence"/>
</dbReference>
<dbReference type="RefSeq" id="WP_379929215.1">
    <property type="nucleotide sequence ID" value="NZ_JBHUMM010000014.1"/>
</dbReference>
<comment type="caution">
    <text evidence="2">The sequence shown here is derived from an EMBL/GenBank/DDBJ whole genome shotgun (WGS) entry which is preliminary data.</text>
</comment>
<keyword evidence="3" id="KW-1185">Reference proteome</keyword>
<dbReference type="EMBL" id="JBHUMM010000014">
    <property type="protein sequence ID" value="MFD2671741.1"/>
    <property type="molecule type" value="Genomic_DNA"/>
</dbReference>
<dbReference type="SMART" id="SM00860">
    <property type="entry name" value="SMI1_KNR4"/>
    <property type="match status" value="1"/>
</dbReference>
<dbReference type="SUPFAM" id="SSF160631">
    <property type="entry name" value="SMI1/KNR4-like"/>
    <property type="match status" value="1"/>
</dbReference>
<evidence type="ECO:0000259" key="1">
    <source>
        <dbReference type="SMART" id="SM00860"/>
    </source>
</evidence>
<dbReference type="Gene3D" id="3.40.1580.10">
    <property type="entry name" value="SMI1/KNR4-like"/>
    <property type="match status" value="1"/>
</dbReference>
<evidence type="ECO:0000313" key="2">
    <source>
        <dbReference type="EMBL" id="MFD2671741.1"/>
    </source>
</evidence>
<gene>
    <name evidence="2" type="ORF">ACFSUC_08995</name>
</gene>
<proteinExistence type="predicted"/>
<reference evidence="3" key="1">
    <citation type="journal article" date="2019" name="Int. J. Syst. Evol. Microbiol.">
        <title>The Global Catalogue of Microorganisms (GCM) 10K type strain sequencing project: providing services to taxonomists for standard genome sequencing and annotation.</title>
        <authorList>
            <consortium name="The Broad Institute Genomics Platform"/>
            <consortium name="The Broad Institute Genome Sequencing Center for Infectious Disease"/>
            <person name="Wu L."/>
            <person name="Ma J."/>
        </authorList>
    </citation>
    <scope>NUCLEOTIDE SEQUENCE [LARGE SCALE GENOMIC DNA]</scope>
    <source>
        <strain evidence="3">KCTC 33676</strain>
    </source>
</reference>
<accession>A0ABW5RAF7</accession>
<dbReference type="InterPro" id="IPR018958">
    <property type="entry name" value="Knr4/Smi1-like_dom"/>
</dbReference>
<feature type="domain" description="Knr4/Smi1-like" evidence="1">
    <location>
        <begin position="17"/>
        <end position="159"/>
    </location>
</feature>
<evidence type="ECO:0000313" key="3">
    <source>
        <dbReference type="Proteomes" id="UP001597497"/>
    </source>
</evidence>
<dbReference type="InterPro" id="IPR037883">
    <property type="entry name" value="Knr4/Smi1-like_sf"/>
</dbReference>
<sequence>MGEWEMRSEIRWAYGDKITTAQIEHVEQHFKVKFPKSYVDIVLEHDESNPKLQNEAGDWMDGVVDTPPIGPSGVCFISFKVQNNGYRTFLPMISDYESVQNWRDNLGFVIPFAENGGGDVFLFDYRENMEEPGVLFLDHEDPERILHPIAGSFDEFLDLLYPDDE</sequence>